<organism evidence="2">
    <name type="scientific">marine sediment metagenome</name>
    <dbReference type="NCBI Taxonomy" id="412755"/>
    <lineage>
        <taxon>unclassified sequences</taxon>
        <taxon>metagenomes</taxon>
        <taxon>ecological metagenomes</taxon>
    </lineage>
</organism>
<sequence length="257" mass="29198">WNSPLVDSGWDSQESLWALQEGIKAANLKLRDIKKVVITHIHPDHYGLSTKIKQICGAQVAIHRVDAGFIFPRYKDFDDLIKKTEELLRQNGAPEDELPQLKEASLWMNKYVTPDLPEVKLEDGDTISNDSFEFEVLWTPGHSPGHVCLYERARKFILTGDHVLYDTVPHVGFNPQSGDNPLGDYVSSLKKLERLKAHFILPGHGPVFNALGLRIERILQHHEERKRAIMRSLHNGLKTAYETAQQIPWMVNEGGIA</sequence>
<accession>X0X2E0</accession>
<dbReference type="InterPro" id="IPR001279">
    <property type="entry name" value="Metallo-B-lactamas"/>
</dbReference>
<dbReference type="PANTHER" id="PTHR23131:SF4">
    <property type="entry name" value="METALLO-BETA-LACTAMASE SUPERFAMILY POTEIN"/>
    <property type="match status" value="1"/>
</dbReference>
<feature type="non-terminal residue" evidence="2">
    <location>
        <position position="257"/>
    </location>
</feature>
<dbReference type="EMBL" id="BARS01036809">
    <property type="protein sequence ID" value="GAG19156.1"/>
    <property type="molecule type" value="Genomic_DNA"/>
</dbReference>
<protein>
    <recommendedName>
        <fullName evidence="1">Metallo-beta-lactamase domain-containing protein</fullName>
    </recommendedName>
</protein>
<comment type="caution">
    <text evidence="2">The sequence shown here is derived from an EMBL/GenBank/DDBJ whole genome shotgun (WGS) entry which is preliminary data.</text>
</comment>
<evidence type="ECO:0000259" key="1">
    <source>
        <dbReference type="SMART" id="SM00849"/>
    </source>
</evidence>
<evidence type="ECO:0000313" key="2">
    <source>
        <dbReference type="EMBL" id="GAG19156.1"/>
    </source>
</evidence>
<reference evidence="2" key="1">
    <citation type="journal article" date="2014" name="Front. Microbiol.">
        <title>High frequency of phylogenetically diverse reductive dehalogenase-homologous genes in deep subseafloor sedimentary metagenomes.</title>
        <authorList>
            <person name="Kawai M."/>
            <person name="Futagami T."/>
            <person name="Toyoda A."/>
            <person name="Takaki Y."/>
            <person name="Nishi S."/>
            <person name="Hori S."/>
            <person name="Arai W."/>
            <person name="Tsubouchi T."/>
            <person name="Morono Y."/>
            <person name="Uchiyama I."/>
            <person name="Ito T."/>
            <person name="Fujiyama A."/>
            <person name="Inagaki F."/>
            <person name="Takami H."/>
        </authorList>
    </citation>
    <scope>NUCLEOTIDE SEQUENCE</scope>
    <source>
        <strain evidence="2">Expedition CK06-06</strain>
    </source>
</reference>
<dbReference type="InterPro" id="IPR036866">
    <property type="entry name" value="RibonucZ/Hydroxyglut_hydro"/>
</dbReference>
<dbReference type="SUPFAM" id="SSF56281">
    <property type="entry name" value="Metallo-hydrolase/oxidoreductase"/>
    <property type="match status" value="1"/>
</dbReference>
<feature type="non-terminal residue" evidence="2">
    <location>
        <position position="1"/>
    </location>
</feature>
<dbReference type="InterPro" id="IPR050662">
    <property type="entry name" value="Sec-metab_biosynth-thioest"/>
</dbReference>
<dbReference type="Pfam" id="PF00753">
    <property type="entry name" value="Lactamase_B"/>
    <property type="match status" value="1"/>
</dbReference>
<proteinExistence type="predicted"/>
<feature type="domain" description="Metallo-beta-lactamase" evidence="1">
    <location>
        <begin position="13"/>
        <end position="204"/>
    </location>
</feature>
<name>X0X2E0_9ZZZZ</name>
<dbReference type="Gene3D" id="3.60.15.10">
    <property type="entry name" value="Ribonuclease Z/Hydroxyacylglutathione hydrolase-like"/>
    <property type="match status" value="1"/>
</dbReference>
<dbReference type="PANTHER" id="PTHR23131">
    <property type="entry name" value="ENDORIBONUCLEASE LACTB2"/>
    <property type="match status" value="1"/>
</dbReference>
<dbReference type="AlphaFoldDB" id="X0X2E0"/>
<dbReference type="SMART" id="SM00849">
    <property type="entry name" value="Lactamase_B"/>
    <property type="match status" value="1"/>
</dbReference>
<gene>
    <name evidence="2" type="ORF">S01H1_56522</name>
</gene>